<accession>A0A0F9IWZ9</accession>
<sequence>EVYVPYNDIPPRERKLLENYAQSNNWDANEEQIEKAYGAGVNRLGDARIDEILSGK</sequence>
<reference evidence="1" key="1">
    <citation type="journal article" date="2015" name="Nature">
        <title>Complex archaea that bridge the gap between prokaryotes and eukaryotes.</title>
        <authorList>
            <person name="Spang A."/>
            <person name="Saw J.H."/>
            <person name="Jorgensen S.L."/>
            <person name="Zaremba-Niedzwiedzka K."/>
            <person name="Martijn J."/>
            <person name="Lind A.E."/>
            <person name="van Eijk R."/>
            <person name="Schleper C."/>
            <person name="Guy L."/>
            <person name="Ettema T.J."/>
        </authorList>
    </citation>
    <scope>NUCLEOTIDE SEQUENCE</scope>
</reference>
<evidence type="ECO:0000313" key="1">
    <source>
        <dbReference type="EMBL" id="KKL91622.1"/>
    </source>
</evidence>
<dbReference type="AlphaFoldDB" id="A0A0F9IWZ9"/>
<organism evidence="1">
    <name type="scientific">marine sediment metagenome</name>
    <dbReference type="NCBI Taxonomy" id="412755"/>
    <lineage>
        <taxon>unclassified sequences</taxon>
        <taxon>metagenomes</taxon>
        <taxon>ecological metagenomes</taxon>
    </lineage>
</organism>
<name>A0A0F9IWZ9_9ZZZZ</name>
<gene>
    <name evidence="1" type="ORF">LCGC14_1892840</name>
</gene>
<dbReference type="EMBL" id="LAZR01019684">
    <property type="protein sequence ID" value="KKL91622.1"/>
    <property type="molecule type" value="Genomic_DNA"/>
</dbReference>
<protein>
    <submittedName>
        <fullName evidence="1">Uncharacterized protein</fullName>
    </submittedName>
</protein>
<feature type="non-terminal residue" evidence="1">
    <location>
        <position position="1"/>
    </location>
</feature>
<comment type="caution">
    <text evidence="1">The sequence shown here is derived from an EMBL/GenBank/DDBJ whole genome shotgun (WGS) entry which is preliminary data.</text>
</comment>
<proteinExistence type="predicted"/>